<protein>
    <recommendedName>
        <fullName evidence="5">Beta-galactosidase</fullName>
        <ecNumber evidence="5">3.2.1.23</ecNumber>
    </recommendedName>
</protein>
<dbReference type="GO" id="GO:0005975">
    <property type="term" value="P:carbohydrate metabolic process"/>
    <property type="evidence" value="ECO:0007669"/>
    <property type="project" value="InterPro"/>
</dbReference>
<evidence type="ECO:0000313" key="10">
    <source>
        <dbReference type="EMBL" id="SDG95166.1"/>
    </source>
</evidence>
<accession>A0A1G7YFP7</accession>
<reference evidence="10 11" key="1">
    <citation type="submission" date="2016-10" db="EMBL/GenBank/DDBJ databases">
        <authorList>
            <person name="de Groot N.N."/>
        </authorList>
    </citation>
    <scope>NUCLEOTIDE SEQUENCE [LARGE SCALE GENOMIC DNA]</scope>
    <source>
        <strain evidence="10 11">DSM 527</strain>
    </source>
</reference>
<name>A0A1G7YFP7_CHIFI</name>
<comment type="catalytic activity">
    <reaction evidence="5">
        <text>Hydrolysis of terminal non-reducing beta-D-galactose residues in beta-D-galactosides.</text>
        <dbReference type="EC" id="3.2.1.23"/>
    </reaction>
</comment>
<evidence type="ECO:0000256" key="5">
    <source>
        <dbReference type="RuleBase" id="RU000675"/>
    </source>
</evidence>
<evidence type="ECO:0000256" key="3">
    <source>
        <dbReference type="ARBA" id="ARBA00023295"/>
    </source>
</evidence>
<evidence type="ECO:0000256" key="1">
    <source>
        <dbReference type="ARBA" id="ARBA00009809"/>
    </source>
</evidence>
<feature type="domain" description="Beta-galactosidase galactose-binding" evidence="9">
    <location>
        <begin position="517"/>
        <end position="573"/>
    </location>
</feature>
<dbReference type="SUPFAM" id="SSF51445">
    <property type="entry name" value="(Trans)glycosidases"/>
    <property type="match status" value="1"/>
</dbReference>
<dbReference type="AlphaFoldDB" id="A0A1G7YFP7"/>
<dbReference type="InterPro" id="IPR048913">
    <property type="entry name" value="BetaGal_gal-bd"/>
</dbReference>
<evidence type="ECO:0000259" key="7">
    <source>
        <dbReference type="Pfam" id="PF01301"/>
    </source>
</evidence>
<dbReference type="InterPro" id="IPR017853">
    <property type="entry name" value="GH"/>
</dbReference>
<dbReference type="InterPro" id="IPR048912">
    <property type="entry name" value="BetaGal1-like_ABD1"/>
</dbReference>
<dbReference type="Gene3D" id="2.60.120.260">
    <property type="entry name" value="Galactose-binding domain-like"/>
    <property type="match status" value="2"/>
</dbReference>
<dbReference type="InterPro" id="IPR001944">
    <property type="entry name" value="Glycoside_Hdrlase_35"/>
</dbReference>
<dbReference type="Pfam" id="PF21467">
    <property type="entry name" value="BetaGal_gal-bd"/>
    <property type="match status" value="1"/>
</dbReference>
<dbReference type="Proteomes" id="UP000199045">
    <property type="component" value="Unassembled WGS sequence"/>
</dbReference>
<feature type="domain" description="Glycoside hydrolase 35 catalytic" evidence="7">
    <location>
        <begin position="28"/>
        <end position="341"/>
    </location>
</feature>
<dbReference type="PROSITE" id="PS01182">
    <property type="entry name" value="GLYCOSYL_HYDROL_F35"/>
    <property type="match status" value="1"/>
</dbReference>
<dbReference type="SUPFAM" id="SSF49785">
    <property type="entry name" value="Galactose-binding domain-like"/>
    <property type="match status" value="1"/>
</dbReference>
<evidence type="ECO:0000256" key="6">
    <source>
        <dbReference type="RuleBase" id="RU003679"/>
    </source>
</evidence>
<dbReference type="InterPro" id="IPR019801">
    <property type="entry name" value="Glyco_hydro_35_CS"/>
</dbReference>
<dbReference type="PIRSF" id="PIRSF006336">
    <property type="entry name" value="B-gal"/>
    <property type="match status" value="1"/>
</dbReference>
<dbReference type="PANTHER" id="PTHR23421">
    <property type="entry name" value="BETA-GALACTOSIDASE RELATED"/>
    <property type="match status" value="1"/>
</dbReference>
<keyword evidence="2 5" id="KW-0378">Hydrolase</keyword>
<evidence type="ECO:0000256" key="2">
    <source>
        <dbReference type="ARBA" id="ARBA00022801"/>
    </source>
</evidence>
<keyword evidence="3 5" id="KW-0326">Glycosidase</keyword>
<feature type="active site" description="Proton donor" evidence="4">
    <location>
        <position position="176"/>
    </location>
</feature>
<organism evidence="10 11">
    <name type="scientific">Chitinophaga filiformis</name>
    <name type="common">Myxococcus filiformis</name>
    <name type="synonym">Flexibacter filiformis</name>
    <dbReference type="NCBI Taxonomy" id="104663"/>
    <lineage>
        <taxon>Bacteria</taxon>
        <taxon>Pseudomonadati</taxon>
        <taxon>Bacteroidota</taxon>
        <taxon>Chitinophagia</taxon>
        <taxon>Chitinophagales</taxon>
        <taxon>Chitinophagaceae</taxon>
        <taxon>Chitinophaga</taxon>
    </lineage>
</organism>
<dbReference type="STRING" id="104663.SAMN04488121_107328"/>
<dbReference type="InterPro" id="IPR031330">
    <property type="entry name" value="Gly_Hdrlase_35_cat"/>
</dbReference>
<dbReference type="Pfam" id="PF01301">
    <property type="entry name" value="Glyco_hydro_35"/>
    <property type="match status" value="1"/>
</dbReference>
<dbReference type="GO" id="GO:0004565">
    <property type="term" value="F:beta-galactosidase activity"/>
    <property type="evidence" value="ECO:0007669"/>
    <property type="project" value="UniProtKB-EC"/>
</dbReference>
<dbReference type="EC" id="3.2.1.23" evidence="5"/>
<sequence length="595" mass="66303">MSALALCALTTTVSAQSKHSFTLAKKDFLLDGKPYQIISGEMHPARIPKEYWRHRIQMAKAMGCNTIAAYVFWNYHEQEEGKFDFASENRDIAAFVKLVQEEGMWVLLRPGPYVCAEWEFGGLPPYLLRIPDIKVRCLDPRYMAATERYVKALAEQVKGLQITNGGPILMVQVENEYGSFGNDKQYLYKLKELWEQNGINVPFYTADGPAAPLLEAGSVPGAAIGLDSGSSEGDFAAANKQNPDVPSFSSESYPGWLTHWGEKWARPDKAGIVKEVKFLMDTKRSFNLYVIHGGTNFGFTAGANSGGKGYEPDLTSYDYDAPINEQGGATEKYMALREAIGSYSKKKLPAIPAAIPTITIPDITLKPYTSVWENLPAAVKSVQPKTFEAYGQDYGFMVYKTTLVGHKSGKLDIVELHDYATVFLNGQYVGKIDRRLGEHSIELPKSDVKDPVLEILVEGMGRINFAQALIDRKGITDRVTLNGMTLMNWEVFGLPMKSEFVQQLQPAKSGDIKPGEFFKGTFTLTNTGDTYLDMTNFKKGMVWVNGHNLGRYWEIGPQKRLYCPAPWLKKGENVIVVLDQHQLDAATVKGEKTLE</sequence>
<dbReference type="EMBL" id="FNBN01000007">
    <property type="protein sequence ID" value="SDG95166.1"/>
    <property type="molecule type" value="Genomic_DNA"/>
</dbReference>
<comment type="similarity">
    <text evidence="1 6">Belongs to the glycosyl hydrolase 35 family.</text>
</comment>
<proteinExistence type="inferred from homology"/>
<feature type="active site" description="Nucleophile" evidence="4">
    <location>
        <position position="251"/>
    </location>
</feature>
<evidence type="ECO:0000313" key="11">
    <source>
        <dbReference type="Proteomes" id="UP000199045"/>
    </source>
</evidence>
<evidence type="ECO:0000259" key="9">
    <source>
        <dbReference type="Pfam" id="PF21467"/>
    </source>
</evidence>
<evidence type="ECO:0000259" key="8">
    <source>
        <dbReference type="Pfam" id="PF21317"/>
    </source>
</evidence>
<dbReference type="InterPro" id="IPR008979">
    <property type="entry name" value="Galactose-bd-like_sf"/>
</dbReference>
<dbReference type="Pfam" id="PF21317">
    <property type="entry name" value="BetaGal_ABD_1"/>
    <property type="match status" value="1"/>
</dbReference>
<dbReference type="InterPro" id="IPR026283">
    <property type="entry name" value="B-gal_1-like"/>
</dbReference>
<dbReference type="Gene3D" id="3.20.20.80">
    <property type="entry name" value="Glycosidases"/>
    <property type="match status" value="1"/>
</dbReference>
<evidence type="ECO:0000256" key="4">
    <source>
        <dbReference type="PIRSR" id="PIRSR006336-1"/>
    </source>
</evidence>
<gene>
    <name evidence="10" type="ORF">SAMN04488121_107328</name>
</gene>
<dbReference type="PRINTS" id="PR00742">
    <property type="entry name" value="GLHYDRLASE35"/>
</dbReference>
<feature type="domain" description="Beta-galactosidase 1-like first all-beta" evidence="8">
    <location>
        <begin position="384"/>
        <end position="494"/>
    </location>
</feature>